<feature type="transmembrane region" description="Helical" evidence="10">
    <location>
        <begin position="147"/>
        <end position="169"/>
    </location>
</feature>
<comment type="caution">
    <text evidence="12">The sequence shown here is derived from an EMBL/GenBank/DDBJ whole genome shotgun (WGS) entry which is preliminary data.</text>
</comment>
<proteinExistence type="inferred from homology"/>
<dbReference type="SUPFAM" id="SSF103473">
    <property type="entry name" value="MFS general substrate transporter"/>
    <property type="match status" value="1"/>
</dbReference>
<dbReference type="InterPro" id="IPR036259">
    <property type="entry name" value="MFS_trans_sf"/>
</dbReference>
<evidence type="ECO:0000256" key="6">
    <source>
        <dbReference type="ARBA" id="ARBA00022840"/>
    </source>
</evidence>
<organism evidence="12 13">
    <name type="scientific">Adineta steineri</name>
    <dbReference type="NCBI Taxonomy" id="433720"/>
    <lineage>
        <taxon>Eukaryota</taxon>
        <taxon>Metazoa</taxon>
        <taxon>Spiralia</taxon>
        <taxon>Gnathifera</taxon>
        <taxon>Rotifera</taxon>
        <taxon>Eurotatoria</taxon>
        <taxon>Bdelloidea</taxon>
        <taxon>Adinetida</taxon>
        <taxon>Adinetidae</taxon>
        <taxon>Adineta</taxon>
    </lineage>
</organism>
<keyword evidence="5" id="KW-0547">Nucleotide-binding</keyword>
<evidence type="ECO:0000259" key="11">
    <source>
        <dbReference type="PROSITE" id="PS50929"/>
    </source>
</evidence>
<reference evidence="12" key="1">
    <citation type="submission" date="2021-02" db="EMBL/GenBank/DDBJ databases">
        <authorList>
            <person name="Nowell W R."/>
        </authorList>
    </citation>
    <scope>NUCLEOTIDE SEQUENCE</scope>
</reference>
<dbReference type="GO" id="GO:0140359">
    <property type="term" value="F:ABC-type transporter activity"/>
    <property type="evidence" value="ECO:0007669"/>
    <property type="project" value="InterPro"/>
</dbReference>
<keyword evidence="7 10" id="KW-1133">Transmembrane helix</keyword>
<feature type="transmembrane region" description="Helical" evidence="10">
    <location>
        <begin position="393"/>
        <end position="412"/>
    </location>
</feature>
<keyword evidence="3" id="KW-0813">Transport</keyword>
<keyword evidence="4 10" id="KW-0812">Transmembrane</keyword>
<dbReference type="Pfam" id="PF00083">
    <property type="entry name" value="Sugar_tr"/>
    <property type="match status" value="1"/>
</dbReference>
<name>A0A814I7X4_9BILA</name>
<evidence type="ECO:0000256" key="8">
    <source>
        <dbReference type="ARBA" id="ARBA00023136"/>
    </source>
</evidence>
<feature type="transmembrane region" description="Helical" evidence="10">
    <location>
        <begin position="479"/>
        <end position="497"/>
    </location>
</feature>
<keyword evidence="6" id="KW-0067">ATP-binding</keyword>
<comment type="similarity">
    <text evidence="2">Belongs to the ABC transporter superfamily. ABCC family. Conjugate transporter (TC 3.A.1.208) subfamily.</text>
</comment>
<evidence type="ECO:0000256" key="5">
    <source>
        <dbReference type="ARBA" id="ARBA00022741"/>
    </source>
</evidence>
<dbReference type="PANTHER" id="PTHR24223">
    <property type="entry name" value="ATP-BINDING CASSETTE SUB-FAMILY C"/>
    <property type="match status" value="1"/>
</dbReference>
<dbReference type="Proteomes" id="UP000663860">
    <property type="component" value="Unassembled WGS sequence"/>
</dbReference>
<dbReference type="InterPro" id="IPR036640">
    <property type="entry name" value="ABC1_TM_sf"/>
</dbReference>
<feature type="transmembrane region" description="Helical" evidence="10">
    <location>
        <begin position="419"/>
        <end position="439"/>
    </location>
</feature>
<evidence type="ECO:0000256" key="10">
    <source>
        <dbReference type="SAM" id="Phobius"/>
    </source>
</evidence>
<evidence type="ECO:0000256" key="1">
    <source>
        <dbReference type="ARBA" id="ARBA00004141"/>
    </source>
</evidence>
<evidence type="ECO:0000256" key="9">
    <source>
        <dbReference type="SAM" id="MobiDB-lite"/>
    </source>
</evidence>
<feature type="transmembrane region" description="Helical" evidence="10">
    <location>
        <begin position="273"/>
        <end position="290"/>
    </location>
</feature>
<dbReference type="Gene3D" id="1.20.1560.10">
    <property type="entry name" value="ABC transporter type 1, transmembrane domain"/>
    <property type="match status" value="1"/>
</dbReference>
<keyword evidence="8 10" id="KW-0472">Membrane</keyword>
<dbReference type="Pfam" id="PF00664">
    <property type="entry name" value="ABC_membrane"/>
    <property type="match status" value="1"/>
</dbReference>
<feature type="transmembrane region" description="Helical" evidence="10">
    <location>
        <begin position="108"/>
        <end position="127"/>
    </location>
</feature>
<evidence type="ECO:0000256" key="2">
    <source>
        <dbReference type="ARBA" id="ARBA00009726"/>
    </source>
</evidence>
<feature type="transmembrane region" description="Helical" evidence="10">
    <location>
        <begin position="509"/>
        <end position="528"/>
    </location>
</feature>
<protein>
    <recommendedName>
        <fullName evidence="11">ABC transmembrane type-1 domain-containing protein</fullName>
    </recommendedName>
</protein>
<sequence length="560" mass="63400">MTDNINTVTAASTHTKETSIPILSDNRKPCALDWAESSWIRWIYVILWSWLNPILNIGYKRELTIDDLYDVSSNDECGLFLKKLETTLEKNESMGTFKIIINVFSKECFLVGLILFPYIAVKIAQPLLLKQIVLTIHDSNIASYEGYLYAVGLGVATVLQACIHHQYFFRSTRLGMHVRIAFTSFIYKRLLSLPTSSTMKTTTGHLVNLISNDLSKLANLSAYIHQLWAAPFEAIIVFVLIWKQIGIPTIFGYGEILFTGFARLARNWLNLKWLMSVYYAVTIPYLYFIPESPYWLFSRKKYDELEVCLRRIAKTNRREESEWLPYYKELVEESRIVERTETKIKKKKRARVLQFLPRLLMCGSIEFVTMLLYTKISYGLGATSDTLSPYVNFIIGAGVEGLGYLTAGIVMTTMLGRKFSLIMFVLLTASAVLAVPFLMESYPVVSIIISQVGKFGVSAAVSVSWLYVPELFPTYMRGLANGIFVFVGSFGSMIAPIVDAAVGEKYQHITHYVYSGLTLALAAVITTLPETRDRSFQDGEEEEEEDVNAVQAEADSDNKI</sequence>
<dbReference type="PROSITE" id="PS50929">
    <property type="entry name" value="ABC_TM1F"/>
    <property type="match status" value="1"/>
</dbReference>
<dbReference type="InterPro" id="IPR005828">
    <property type="entry name" value="MFS_sugar_transport-like"/>
</dbReference>
<feature type="transmembrane region" description="Helical" evidence="10">
    <location>
        <begin position="234"/>
        <end position="253"/>
    </location>
</feature>
<dbReference type="GO" id="GO:0016020">
    <property type="term" value="C:membrane"/>
    <property type="evidence" value="ECO:0007669"/>
    <property type="project" value="UniProtKB-SubCell"/>
</dbReference>
<accession>A0A814I7X4</accession>
<dbReference type="SUPFAM" id="SSF90123">
    <property type="entry name" value="ABC transporter transmembrane region"/>
    <property type="match status" value="1"/>
</dbReference>
<evidence type="ECO:0000256" key="7">
    <source>
        <dbReference type="ARBA" id="ARBA00022989"/>
    </source>
</evidence>
<evidence type="ECO:0000256" key="4">
    <source>
        <dbReference type="ARBA" id="ARBA00022692"/>
    </source>
</evidence>
<dbReference type="InterPro" id="IPR011527">
    <property type="entry name" value="ABC1_TM_dom"/>
</dbReference>
<dbReference type="PANTHER" id="PTHR24223:SF456">
    <property type="entry name" value="MULTIDRUG RESISTANCE-ASSOCIATED PROTEIN LETHAL(2)03659"/>
    <property type="match status" value="1"/>
</dbReference>
<dbReference type="InterPro" id="IPR050173">
    <property type="entry name" value="ABC_transporter_C-like"/>
</dbReference>
<comment type="subcellular location">
    <subcellularLocation>
        <location evidence="1">Membrane</location>
        <topology evidence="1">Multi-pass membrane protein</topology>
    </subcellularLocation>
</comment>
<feature type="transmembrane region" description="Helical" evidence="10">
    <location>
        <begin position="445"/>
        <end position="467"/>
    </location>
</feature>
<feature type="domain" description="ABC transmembrane type-1" evidence="11">
    <location>
        <begin position="109"/>
        <end position="242"/>
    </location>
</feature>
<evidence type="ECO:0000256" key="3">
    <source>
        <dbReference type="ARBA" id="ARBA00022448"/>
    </source>
</evidence>
<evidence type="ECO:0000313" key="12">
    <source>
        <dbReference type="EMBL" id="CAF1019921.1"/>
    </source>
</evidence>
<feature type="region of interest" description="Disordered" evidence="9">
    <location>
        <begin position="533"/>
        <end position="560"/>
    </location>
</feature>
<dbReference type="EMBL" id="CAJNOE010000181">
    <property type="protein sequence ID" value="CAF1019921.1"/>
    <property type="molecule type" value="Genomic_DNA"/>
</dbReference>
<evidence type="ECO:0000313" key="13">
    <source>
        <dbReference type="Proteomes" id="UP000663860"/>
    </source>
</evidence>
<dbReference type="GO" id="GO:0005524">
    <property type="term" value="F:ATP binding"/>
    <property type="evidence" value="ECO:0007669"/>
    <property type="project" value="UniProtKB-KW"/>
</dbReference>
<feature type="transmembrane region" description="Helical" evidence="10">
    <location>
        <begin position="355"/>
        <end position="373"/>
    </location>
</feature>
<feature type="compositionally biased region" description="Acidic residues" evidence="9">
    <location>
        <begin position="538"/>
        <end position="547"/>
    </location>
</feature>
<gene>
    <name evidence="12" type="ORF">IZO911_LOCUS18664</name>
</gene>
<dbReference type="Gene3D" id="1.20.1250.20">
    <property type="entry name" value="MFS general substrate transporter like domains"/>
    <property type="match status" value="1"/>
</dbReference>
<dbReference type="AlphaFoldDB" id="A0A814I7X4"/>